<dbReference type="AlphaFoldDB" id="A0A835GTZ3"/>
<dbReference type="InterPro" id="IPR005150">
    <property type="entry name" value="Cellulose_synth"/>
</dbReference>
<dbReference type="GO" id="GO:0016020">
    <property type="term" value="C:membrane"/>
    <property type="evidence" value="ECO:0007669"/>
    <property type="project" value="InterPro"/>
</dbReference>
<dbReference type="Proteomes" id="UP000631114">
    <property type="component" value="Unassembled WGS sequence"/>
</dbReference>
<accession>A0A835GTZ3</accession>
<evidence type="ECO:0000313" key="9">
    <source>
        <dbReference type="EMBL" id="KAF9587525.1"/>
    </source>
</evidence>
<evidence type="ECO:0000256" key="2">
    <source>
        <dbReference type="ARBA" id="ARBA00022676"/>
    </source>
</evidence>
<keyword evidence="10" id="KW-1185">Reference proteome</keyword>
<dbReference type="OrthoDB" id="72851at2759"/>
<evidence type="ECO:0000256" key="7">
    <source>
        <dbReference type="ARBA" id="ARBA00023316"/>
    </source>
</evidence>
<evidence type="ECO:0000256" key="5">
    <source>
        <dbReference type="ARBA" id="ARBA00022989"/>
    </source>
</evidence>
<dbReference type="Pfam" id="PF03552">
    <property type="entry name" value="Cellulose_synt"/>
    <property type="match status" value="1"/>
</dbReference>
<keyword evidence="2" id="KW-0328">Glycosyltransferase</keyword>
<feature type="binding site" evidence="8">
    <location>
        <position position="76"/>
    </location>
    <ligand>
        <name>UDP-alpha-D-glucose</name>
        <dbReference type="ChEBI" id="CHEBI:58885"/>
    </ligand>
</feature>
<evidence type="ECO:0000256" key="8">
    <source>
        <dbReference type="PIRSR" id="PIRSR605150-2"/>
    </source>
</evidence>
<keyword evidence="6" id="KW-0472">Membrane</keyword>
<dbReference type="PANTHER" id="PTHR13301">
    <property type="entry name" value="X-BOX TRANSCRIPTION FACTOR-RELATED"/>
    <property type="match status" value="1"/>
</dbReference>
<dbReference type="GO" id="GO:0030244">
    <property type="term" value="P:cellulose biosynthetic process"/>
    <property type="evidence" value="ECO:0007669"/>
    <property type="project" value="InterPro"/>
</dbReference>
<sequence>REYGGFKVRINSLIDMAKKVPKEGWTMQDGTPWPGNNVRDHPGMIQIASVMLKEMSYLVWCMFLVRKDQALITIRKQGQCMLCFISTYFFARLLKVRVSAIISNAPYFLNVDCDHYINNDEGTRRGHARFMMDPI</sequence>
<evidence type="ECO:0000313" key="10">
    <source>
        <dbReference type="Proteomes" id="UP000631114"/>
    </source>
</evidence>
<dbReference type="GO" id="GO:0012505">
    <property type="term" value="C:endomembrane system"/>
    <property type="evidence" value="ECO:0007669"/>
    <property type="project" value="UniProtKB-SubCell"/>
</dbReference>
<keyword evidence="3" id="KW-0808">Transferase</keyword>
<comment type="subcellular location">
    <subcellularLocation>
        <location evidence="1">Endomembrane system</location>
    </subcellularLocation>
</comment>
<comment type="caution">
    <text evidence="9">The sequence shown here is derived from an EMBL/GenBank/DDBJ whole genome shotgun (WGS) entry which is preliminary data.</text>
</comment>
<organism evidence="9 10">
    <name type="scientific">Coptis chinensis</name>
    <dbReference type="NCBI Taxonomy" id="261450"/>
    <lineage>
        <taxon>Eukaryota</taxon>
        <taxon>Viridiplantae</taxon>
        <taxon>Streptophyta</taxon>
        <taxon>Embryophyta</taxon>
        <taxon>Tracheophyta</taxon>
        <taxon>Spermatophyta</taxon>
        <taxon>Magnoliopsida</taxon>
        <taxon>Ranunculales</taxon>
        <taxon>Ranunculaceae</taxon>
        <taxon>Coptidoideae</taxon>
        <taxon>Coptis</taxon>
    </lineage>
</organism>
<name>A0A835GTZ3_9MAGN</name>
<dbReference type="EMBL" id="JADFTS010000009">
    <property type="protein sequence ID" value="KAF9587525.1"/>
    <property type="molecule type" value="Genomic_DNA"/>
</dbReference>
<evidence type="ECO:0008006" key="11">
    <source>
        <dbReference type="Google" id="ProtNLM"/>
    </source>
</evidence>
<keyword evidence="5" id="KW-1133">Transmembrane helix</keyword>
<evidence type="ECO:0000256" key="4">
    <source>
        <dbReference type="ARBA" id="ARBA00022692"/>
    </source>
</evidence>
<gene>
    <name evidence="9" type="ORF">IFM89_003630</name>
</gene>
<reference evidence="9 10" key="1">
    <citation type="submission" date="2020-10" db="EMBL/GenBank/DDBJ databases">
        <title>The Coptis chinensis genome and diversification of protoberbering-type alkaloids.</title>
        <authorList>
            <person name="Wang B."/>
            <person name="Shu S."/>
            <person name="Song C."/>
            <person name="Liu Y."/>
        </authorList>
    </citation>
    <scope>NUCLEOTIDE SEQUENCE [LARGE SCALE GENOMIC DNA]</scope>
    <source>
        <strain evidence="9">HL-2020</strain>
        <tissue evidence="9">Leaf</tissue>
    </source>
</reference>
<keyword evidence="4" id="KW-0812">Transmembrane</keyword>
<dbReference type="GO" id="GO:0071555">
    <property type="term" value="P:cell wall organization"/>
    <property type="evidence" value="ECO:0007669"/>
    <property type="project" value="UniProtKB-KW"/>
</dbReference>
<dbReference type="GO" id="GO:0016760">
    <property type="term" value="F:cellulose synthase (UDP-forming) activity"/>
    <property type="evidence" value="ECO:0007669"/>
    <property type="project" value="InterPro"/>
</dbReference>
<evidence type="ECO:0000256" key="1">
    <source>
        <dbReference type="ARBA" id="ARBA00004308"/>
    </source>
</evidence>
<proteinExistence type="predicted"/>
<evidence type="ECO:0000256" key="3">
    <source>
        <dbReference type="ARBA" id="ARBA00022679"/>
    </source>
</evidence>
<protein>
    <recommendedName>
        <fullName evidence="11">Cellulose synthase</fullName>
    </recommendedName>
</protein>
<feature type="non-terminal residue" evidence="9">
    <location>
        <position position="135"/>
    </location>
</feature>
<evidence type="ECO:0000256" key="6">
    <source>
        <dbReference type="ARBA" id="ARBA00023136"/>
    </source>
</evidence>
<keyword evidence="7" id="KW-0961">Cell wall biogenesis/degradation</keyword>